<keyword evidence="7 9" id="KW-0456">Lyase</keyword>
<dbReference type="Proteomes" id="UP000189177">
    <property type="component" value="Unassembled WGS sequence"/>
</dbReference>
<dbReference type="RefSeq" id="WP_018945733.1">
    <property type="nucleotide sequence ID" value="NZ_MUZR01000002.1"/>
</dbReference>
<dbReference type="InterPro" id="IPR018204">
    <property type="entry name" value="Trp_synthase_alpha_AS"/>
</dbReference>
<sequence>MSRIQQRFEQCRGAGRAALVPYITAGDPEPGATVDLMHALVDAGADLVELGVPFSDPMADGPVIQRAHERALQHGTGLRDVLEMVRQFRERDADTPVVLMGYLNPVERMGFEAFAEAAAAAGLDGLLTVDLPPEECDEVTGLLDRAGIDPIFLVAPTTSSERIGHLARAARGFVYYVSLKGVTGSQSLDPSALNERLDAIRQYTDLPLGVGFGIRDAESAAAVARVADAVVVGSALVSLAEAHPGDSAGFIRAAADKLGEMRRAMDAARSTSAAGSV</sequence>
<reference evidence="11 12" key="1">
    <citation type="submission" date="2017-02" db="EMBL/GenBank/DDBJ databases">
        <title>Genomic diversity within the haloalkaliphilic genus Thioalkalivibrio.</title>
        <authorList>
            <person name="Ahn A.-C."/>
            <person name="Meier-Kolthoff J."/>
            <person name="Overmars L."/>
            <person name="Richter M."/>
            <person name="Woyke T."/>
            <person name="Sorokin D.Y."/>
            <person name="Muyzer G."/>
        </authorList>
    </citation>
    <scope>NUCLEOTIDE SEQUENCE [LARGE SCALE GENOMIC DNA]</scope>
    <source>
        <strain evidence="11 12">HL17</strain>
    </source>
</reference>
<evidence type="ECO:0000256" key="2">
    <source>
        <dbReference type="ARBA" id="ARBA00004733"/>
    </source>
</evidence>
<comment type="function">
    <text evidence="1 9">The alpha subunit is responsible for the aldol cleavage of indoleglycerol phosphate to indole and glyceraldehyde 3-phosphate.</text>
</comment>
<evidence type="ECO:0000256" key="5">
    <source>
        <dbReference type="ARBA" id="ARBA00022822"/>
    </source>
</evidence>
<comment type="pathway">
    <text evidence="2 9">Amino-acid biosynthesis; L-tryptophan biosynthesis; L-tryptophan from chorismate: step 5/5.</text>
</comment>
<keyword evidence="6 9" id="KW-0057">Aromatic amino acid biosynthesis</keyword>
<comment type="catalytic activity">
    <reaction evidence="8 9">
        <text>(1S,2R)-1-C-(indol-3-yl)glycerol 3-phosphate + L-serine = D-glyceraldehyde 3-phosphate + L-tryptophan + H2O</text>
        <dbReference type="Rhea" id="RHEA:10532"/>
        <dbReference type="ChEBI" id="CHEBI:15377"/>
        <dbReference type="ChEBI" id="CHEBI:33384"/>
        <dbReference type="ChEBI" id="CHEBI:57912"/>
        <dbReference type="ChEBI" id="CHEBI:58866"/>
        <dbReference type="ChEBI" id="CHEBI:59776"/>
        <dbReference type="EC" id="4.2.1.20"/>
    </reaction>
</comment>
<comment type="subunit">
    <text evidence="3 9">Tetramer of two alpha and two beta chains.</text>
</comment>
<dbReference type="InterPro" id="IPR002028">
    <property type="entry name" value="Trp_synthase_suA"/>
</dbReference>
<protein>
    <recommendedName>
        <fullName evidence="9">Tryptophan synthase alpha chain</fullName>
        <ecNumber evidence="9">4.2.1.20</ecNumber>
    </recommendedName>
</protein>
<evidence type="ECO:0000256" key="7">
    <source>
        <dbReference type="ARBA" id="ARBA00023239"/>
    </source>
</evidence>
<proteinExistence type="inferred from homology"/>
<dbReference type="Pfam" id="PF00290">
    <property type="entry name" value="Trp_syntA"/>
    <property type="match status" value="1"/>
</dbReference>
<dbReference type="UniPathway" id="UPA00035">
    <property type="reaction ID" value="UER00044"/>
</dbReference>
<feature type="active site" description="Proton acceptor" evidence="9">
    <location>
        <position position="60"/>
    </location>
</feature>
<dbReference type="FunFam" id="3.20.20.70:FF:000037">
    <property type="entry name" value="Tryptophan synthase alpha chain"/>
    <property type="match status" value="1"/>
</dbReference>
<dbReference type="EMBL" id="MUZR01000002">
    <property type="protein sequence ID" value="OOC11475.1"/>
    <property type="molecule type" value="Genomic_DNA"/>
</dbReference>
<evidence type="ECO:0000313" key="11">
    <source>
        <dbReference type="EMBL" id="OOC11475.1"/>
    </source>
</evidence>
<dbReference type="HAMAP" id="MF_00131">
    <property type="entry name" value="Trp_synth_alpha"/>
    <property type="match status" value="1"/>
</dbReference>
<dbReference type="GO" id="GO:0004834">
    <property type="term" value="F:tryptophan synthase activity"/>
    <property type="evidence" value="ECO:0007669"/>
    <property type="project" value="UniProtKB-UniRule"/>
</dbReference>
<evidence type="ECO:0000256" key="9">
    <source>
        <dbReference type="HAMAP-Rule" id="MF_00131"/>
    </source>
</evidence>
<evidence type="ECO:0000256" key="1">
    <source>
        <dbReference type="ARBA" id="ARBA00003365"/>
    </source>
</evidence>
<feature type="active site" description="Proton acceptor" evidence="9">
    <location>
        <position position="49"/>
    </location>
</feature>
<dbReference type="STRING" id="252474.B1A74_00470"/>
<keyword evidence="5 9" id="KW-0822">Tryptophan biosynthesis</keyword>
<gene>
    <name evidence="9" type="primary">trpA</name>
    <name evidence="11" type="ORF">B1A74_00470</name>
</gene>
<dbReference type="PANTHER" id="PTHR43406">
    <property type="entry name" value="TRYPTOPHAN SYNTHASE, ALPHA CHAIN"/>
    <property type="match status" value="1"/>
</dbReference>
<dbReference type="PROSITE" id="PS00167">
    <property type="entry name" value="TRP_SYNTHASE_ALPHA"/>
    <property type="match status" value="1"/>
</dbReference>
<evidence type="ECO:0000256" key="10">
    <source>
        <dbReference type="RuleBase" id="RU003662"/>
    </source>
</evidence>
<keyword evidence="4 9" id="KW-0028">Amino-acid biosynthesis</keyword>
<dbReference type="PANTHER" id="PTHR43406:SF1">
    <property type="entry name" value="TRYPTOPHAN SYNTHASE ALPHA CHAIN, CHLOROPLASTIC"/>
    <property type="match status" value="1"/>
</dbReference>
<evidence type="ECO:0000256" key="8">
    <source>
        <dbReference type="ARBA" id="ARBA00049047"/>
    </source>
</evidence>
<dbReference type="AlphaFoldDB" id="A0A1V3A2A9"/>
<dbReference type="GO" id="GO:0005829">
    <property type="term" value="C:cytosol"/>
    <property type="evidence" value="ECO:0007669"/>
    <property type="project" value="TreeGrafter"/>
</dbReference>
<dbReference type="InterPro" id="IPR013785">
    <property type="entry name" value="Aldolase_TIM"/>
</dbReference>
<dbReference type="EC" id="4.2.1.20" evidence="9"/>
<comment type="caution">
    <text evidence="11">The sequence shown here is derived from an EMBL/GenBank/DDBJ whole genome shotgun (WGS) entry which is preliminary data.</text>
</comment>
<dbReference type="NCBIfam" id="TIGR00262">
    <property type="entry name" value="trpA"/>
    <property type="match status" value="1"/>
</dbReference>
<dbReference type="Gene3D" id="3.20.20.70">
    <property type="entry name" value="Aldolase class I"/>
    <property type="match status" value="1"/>
</dbReference>
<evidence type="ECO:0000256" key="4">
    <source>
        <dbReference type="ARBA" id="ARBA00022605"/>
    </source>
</evidence>
<evidence type="ECO:0000256" key="6">
    <source>
        <dbReference type="ARBA" id="ARBA00023141"/>
    </source>
</evidence>
<evidence type="ECO:0000256" key="3">
    <source>
        <dbReference type="ARBA" id="ARBA00011270"/>
    </source>
</evidence>
<comment type="similarity">
    <text evidence="9 10">Belongs to the TrpA family.</text>
</comment>
<dbReference type="OrthoDB" id="9804578at2"/>
<dbReference type="InterPro" id="IPR011060">
    <property type="entry name" value="RibuloseP-bd_barrel"/>
</dbReference>
<accession>A0A1V3A2A9</accession>
<evidence type="ECO:0000313" key="12">
    <source>
        <dbReference type="Proteomes" id="UP000189177"/>
    </source>
</evidence>
<keyword evidence="12" id="KW-1185">Reference proteome</keyword>
<dbReference type="SUPFAM" id="SSF51366">
    <property type="entry name" value="Ribulose-phoshate binding barrel"/>
    <property type="match status" value="1"/>
</dbReference>
<organism evidence="11 12">
    <name type="scientific">Thioalkalivibrio halophilus</name>
    <dbReference type="NCBI Taxonomy" id="252474"/>
    <lineage>
        <taxon>Bacteria</taxon>
        <taxon>Pseudomonadati</taxon>
        <taxon>Pseudomonadota</taxon>
        <taxon>Gammaproteobacteria</taxon>
        <taxon>Chromatiales</taxon>
        <taxon>Ectothiorhodospiraceae</taxon>
        <taxon>Thioalkalivibrio</taxon>
    </lineage>
</organism>
<name>A0A1V3A2A9_9GAMM</name>
<dbReference type="CDD" id="cd04724">
    <property type="entry name" value="Tryptophan_synthase_alpha"/>
    <property type="match status" value="1"/>
</dbReference>